<dbReference type="NCBIfam" id="NF008653">
    <property type="entry name" value="PRK11650.1"/>
    <property type="match status" value="1"/>
</dbReference>
<dbReference type="GO" id="GO:0008643">
    <property type="term" value="P:carbohydrate transport"/>
    <property type="evidence" value="ECO:0007669"/>
    <property type="project" value="InterPro"/>
</dbReference>
<evidence type="ECO:0000256" key="6">
    <source>
        <dbReference type="ARBA" id="ARBA00023136"/>
    </source>
</evidence>
<keyword evidence="3" id="KW-0547">Nucleotide-binding</keyword>
<keyword evidence="5" id="KW-1278">Translocase</keyword>
<keyword evidence="9" id="KW-1185">Reference proteome</keyword>
<name>A0A939PHM3_9ACTN</name>
<dbReference type="PANTHER" id="PTHR43875:SF15">
    <property type="entry name" value="TREHALOSE IMPORT ATP-BINDING PROTEIN SUGC"/>
    <property type="match status" value="1"/>
</dbReference>
<dbReference type="InterPro" id="IPR015855">
    <property type="entry name" value="ABC_transpr_MalK-like"/>
</dbReference>
<dbReference type="CDD" id="cd03301">
    <property type="entry name" value="ABC_MalK_N"/>
    <property type="match status" value="1"/>
</dbReference>
<dbReference type="SMART" id="SM00382">
    <property type="entry name" value="AAA"/>
    <property type="match status" value="1"/>
</dbReference>
<dbReference type="GO" id="GO:0005524">
    <property type="term" value="F:ATP binding"/>
    <property type="evidence" value="ECO:0007669"/>
    <property type="project" value="UniProtKB-KW"/>
</dbReference>
<dbReference type="RefSeq" id="WP_208257834.1">
    <property type="nucleotide sequence ID" value="NZ_JAGEOJ010000009.1"/>
</dbReference>
<dbReference type="InterPro" id="IPR017871">
    <property type="entry name" value="ABC_transporter-like_CS"/>
</dbReference>
<protein>
    <submittedName>
        <fullName evidence="8">Sn-glycerol-3-phosphate ABC transporter ATP-binding protein UgpC</fullName>
    </submittedName>
</protein>
<dbReference type="PROSITE" id="PS00211">
    <property type="entry name" value="ABC_TRANSPORTER_1"/>
    <property type="match status" value="1"/>
</dbReference>
<dbReference type="PANTHER" id="PTHR43875">
    <property type="entry name" value="MALTODEXTRIN IMPORT ATP-BINDING PROTEIN MSMX"/>
    <property type="match status" value="1"/>
</dbReference>
<feature type="domain" description="ABC transporter" evidence="7">
    <location>
        <begin position="4"/>
        <end position="235"/>
    </location>
</feature>
<dbReference type="InterPro" id="IPR012340">
    <property type="entry name" value="NA-bd_OB-fold"/>
</dbReference>
<evidence type="ECO:0000313" key="8">
    <source>
        <dbReference type="EMBL" id="MBO2449954.1"/>
    </source>
</evidence>
<evidence type="ECO:0000256" key="2">
    <source>
        <dbReference type="ARBA" id="ARBA00022475"/>
    </source>
</evidence>
<keyword evidence="4 8" id="KW-0067">ATP-binding</keyword>
<organism evidence="8 9">
    <name type="scientific">Actinomadura barringtoniae</name>
    <dbReference type="NCBI Taxonomy" id="1427535"/>
    <lineage>
        <taxon>Bacteria</taxon>
        <taxon>Bacillati</taxon>
        <taxon>Actinomycetota</taxon>
        <taxon>Actinomycetes</taxon>
        <taxon>Streptosporangiales</taxon>
        <taxon>Thermomonosporaceae</taxon>
        <taxon>Actinomadura</taxon>
    </lineage>
</organism>
<dbReference type="Gene3D" id="2.40.50.140">
    <property type="entry name" value="Nucleic acid-binding proteins"/>
    <property type="match status" value="1"/>
</dbReference>
<accession>A0A939PHM3</accession>
<evidence type="ECO:0000256" key="4">
    <source>
        <dbReference type="ARBA" id="ARBA00022840"/>
    </source>
</evidence>
<keyword evidence="6" id="KW-0472">Membrane</keyword>
<sequence length="392" mass="42831">MAEIELAGVTKRYPDGTVAVDDLNLKIADKEFIILVGPSGCGKSTTLNMIAGLEDISEGDLLIGGERVNDQAPRDRDIAMVFQSYALYPHMSVRDNIGFPLRLAKVDKAEANAKIEKAARILDIEPLLDRKPANLSGGQRQRVAMGRAIVREPKAFLMDEPLSNLDAKLRVQMRTMISRLQNDLGTTTVYVTHDQTEAMTLGDRIVLMRKGVVQQVGSPEELYEHPHNLFVAGFIGSPGMNFLPAEITGDGLETVIGRIPLSDRVRSALERHDAPRQVIMGIRPEAFGDASLETASGNPDGRDCTFSGEVEILESLGAEKFAYVDLGRAGAIDSEHLAEAYQGNVDHGRVQLVARLDARSRAREGESVELDFDPADILLFEPESGLNLTEEV</sequence>
<dbReference type="AlphaFoldDB" id="A0A939PHM3"/>
<dbReference type="InterPro" id="IPR027417">
    <property type="entry name" value="P-loop_NTPase"/>
</dbReference>
<gene>
    <name evidence="8" type="primary">ugpC</name>
    <name evidence="8" type="ORF">J4573_22820</name>
</gene>
<keyword evidence="1" id="KW-0813">Transport</keyword>
<dbReference type="GO" id="GO:0055052">
    <property type="term" value="C:ATP-binding cassette (ABC) transporter complex, substrate-binding subunit-containing"/>
    <property type="evidence" value="ECO:0007669"/>
    <property type="project" value="TreeGrafter"/>
</dbReference>
<dbReference type="Pfam" id="PF17912">
    <property type="entry name" value="OB_MalK"/>
    <property type="match status" value="1"/>
</dbReference>
<evidence type="ECO:0000256" key="5">
    <source>
        <dbReference type="ARBA" id="ARBA00022967"/>
    </source>
</evidence>
<proteinExistence type="predicted"/>
<dbReference type="InterPro" id="IPR047641">
    <property type="entry name" value="ABC_transpr_MalK/UgpC-like"/>
</dbReference>
<reference evidence="8" key="1">
    <citation type="submission" date="2021-03" db="EMBL/GenBank/DDBJ databases">
        <authorList>
            <person name="Kanchanasin P."/>
            <person name="Saeng-In P."/>
            <person name="Phongsopitanun W."/>
            <person name="Yuki M."/>
            <person name="Kudo T."/>
            <person name="Ohkuma M."/>
            <person name="Tanasupawat S."/>
        </authorList>
    </citation>
    <scope>NUCLEOTIDE SEQUENCE</scope>
    <source>
        <strain evidence="8">GKU 128</strain>
    </source>
</reference>
<comment type="caution">
    <text evidence="8">The sequence shown here is derived from an EMBL/GenBank/DDBJ whole genome shotgun (WGS) entry which is preliminary data.</text>
</comment>
<dbReference type="SUPFAM" id="SSF50331">
    <property type="entry name" value="MOP-like"/>
    <property type="match status" value="1"/>
</dbReference>
<evidence type="ECO:0000259" key="7">
    <source>
        <dbReference type="PROSITE" id="PS50893"/>
    </source>
</evidence>
<dbReference type="GO" id="GO:0140359">
    <property type="term" value="F:ABC-type transporter activity"/>
    <property type="evidence" value="ECO:0007669"/>
    <property type="project" value="InterPro"/>
</dbReference>
<dbReference type="Pfam" id="PF00005">
    <property type="entry name" value="ABC_tran"/>
    <property type="match status" value="1"/>
</dbReference>
<dbReference type="InterPro" id="IPR040582">
    <property type="entry name" value="OB_MalK-like"/>
</dbReference>
<dbReference type="Gene3D" id="3.40.50.300">
    <property type="entry name" value="P-loop containing nucleotide triphosphate hydrolases"/>
    <property type="match status" value="1"/>
</dbReference>
<evidence type="ECO:0000313" key="9">
    <source>
        <dbReference type="Proteomes" id="UP000669179"/>
    </source>
</evidence>
<keyword evidence="2" id="KW-1003">Cell membrane</keyword>
<dbReference type="EMBL" id="JAGEOJ010000009">
    <property type="protein sequence ID" value="MBO2449954.1"/>
    <property type="molecule type" value="Genomic_DNA"/>
</dbReference>
<evidence type="ECO:0000256" key="3">
    <source>
        <dbReference type="ARBA" id="ARBA00022741"/>
    </source>
</evidence>
<dbReference type="InterPro" id="IPR008995">
    <property type="entry name" value="Mo/tungstate-bd_C_term_dom"/>
</dbReference>
<dbReference type="Gene3D" id="2.40.50.100">
    <property type="match status" value="1"/>
</dbReference>
<dbReference type="InterPro" id="IPR003439">
    <property type="entry name" value="ABC_transporter-like_ATP-bd"/>
</dbReference>
<dbReference type="Proteomes" id="UP000669179">
    <property type="component" value="Unassembled WGS sequence"/>
</dbReference>
<dbReference type="FunFam" id="3.40.50.300:FF:000042">
    <property type="entry name" value="Maltose/maltodextrin ABC transporter, ATP-binding protein"/>
    <property type="match status" value="1"/>
</dbReference>
<dbReference type="SUPFAM" id="SSF52540">
    <property type="entry name" value="P-loop containing nucleoside triphosphate hydrolases"/>
    <property type="match status" value="1"/>
</dbReference>
<evidence type="ECO:0000256" key="1">
    <source>
        <dbReference type="ARBA" id="ARBA00022448"/>
    </source>
</evidence>
<dbReference type="GO" id="GO:0016887">
    <property type="term" value="F:ATP hydrolysis activity"/>
    <property type="evidence" value="ECO:0007669"/>
    <property type="project" value="InterPro"/>
</dbReference>
<dbReference type="PROSITE" id="PS50893">
    <property type="entry name" value="ABC_TRANSPORTER_2"/>
    <property type="match status" value="1"/>
</dbReference>
<dbReference type="InterPro" id="IPR003593">
    <property type="entry name" value="AAA+_ATPase"/>
</dbReference>